<organism evidence="2 3">
    <name type="scientific">Thlaspi arvense</name>
    <name type="common">Field penny-cress</name>
    <dbReference type="NCBI Taxonomy" id="13288"/>
    <lineage>
        <taxon>Eukaryota</taxon>
        <taxon>Viridiplantae</taxon>
        <taxon>Streptophyta</taxon>
        <taxon>Embryophyta</taxon>
        <taxon>Tracheophyta</taxon>
        <taxon>Spermatophyta</taxon>
        <taxon>Magnoliopsida</taxon>
        <taxon>eudicotyledons</taxon>
        <taxon>Gunneridae</taxon>
        <taxon>Pentapetalae</taxon>
        <taxon>rosids</taxon>
        <taxon>malvids</taxon>
        <taxon>Brassicales</taxon>
        <taxon>Brassicaceae</taxon>
        <taxon>Thlaspideae</taxon>
        <taxon>Thlaspi</taxon>
    </lineage>
</organism>
<evidence type="ECO:0000256" key="1">
    <source>
        <dbReference type="ARBA" id="ARBA00009624"/>
    </source>
</evidence>
<dbReference type="Pfam" id="PF01459">
    <property type="entry name" value="Porin_3"/>
    <property type="match status" value="1"/>
</dbReference>
<reference evidence="2 3" key="1">
    <citation type="submission" date="2022-03" db="EMBL/GenBank/DDBJ databases">
        <authorList>
            <person name="Nunn A."/>
            <person name="Chopra R."/>
            <person name="Nunn A."/>
            <person name="Contreras Garrido A."/>
        </authorList>
    </citation>
    <scope>NUCLEOTIDE SEQUENCE [LARGE SCALE GENOMIC DNA]</scope>
</reference>
<dbReference type="AlphaFoldDB" id="A0AAU9RF98"/>
<proteinExistence type="inferred from homology"/>
<protein>
    <submittedName>
        <fullName evidence="2">Uncharacterized protein</fullName>
    </submittedName>
</protein>
<keyword evidence="3" id="KW-1185">Reference proteome</keyword>
<gene>
    <name evidence="2" type="ORF">TAV2_LOCUS4227</name>
</gene>
<dbReference type="PANTHER" id="PTHR11743:SF78">
    <property type="entry name" value="MITOCHONDRIAL OUTER MEMBRANE PROTEIN PORIN OF 36 KDA-LIKE"/>
    <property type="match status" value="1"/>
</dbReference>
<name>A0AAU9RF98_THLAR</name>
<dbReference type="Proteomes" id="UP000836841">
    <property type="component" value="Unassembled WGS sequence"/>
</dbReference>
<dbReference type="InterPro" id="IPR023614">
    <property type="entry name" value="Porin_dom_sf"/>
</dbReference>
<accession>A0AAU9RF98</accession>
<dbReference type="InterPro" id="IPR001925">
    <property type="entry name" value="Porin_Euk"/>
</dbReference>
<sequence>MRNNMGDTVKASWYQPLSPLTNSAIAAELSHSIFSSETIFTLGTQYSPFPLTLMKARMSSNGKLGALVRQELVPSVYLTIAGDVDVRTEARSAKLGLSLAIKP</sequence>
<dbReference type="GO" id="GO:0005741">
    <property type="term" value="C:mitochondrial outer membrane"/>
    <property type="evidence" value="ECO:0007669"/>
    <property type="project" value="InterPro"/>
</dbReference>
<dbReference type="EMBL" id="CAJVSB020000042">
    <property type="protein sequence ID" value="CAH2040926.1"/>
    <property type="molecule type" value="Genomic_DNA"/>
</dbReference>
<evidence type="ECO:0000313" key="2">
    <source>
        <dbReference type="EMBL" id="CAH2040926.1"/>
    </source>
</evidence>
<comment type="similarity">
    <text evidence="1">Belongs to the eukaryotic mitochondrial porin (TC 1.B.8.1) family.</text>
</comment>
<dbReference type="Gene3D" id="2.40.160.10">
    <property type="entry name" value="Porin"/>
    <property type="match status" value="1"/>
</dbReference>
<evidence type="ECO:0000313" key="3">
    <source>
        <dbReference type="Proteomes" id="UP000836841"/>
    </source>
</evidence>
<dbReference type="PANTHER" id="PTHR11743">
    <property type="entry name" value="VOLTAGE-DEPENDENT ANION-SELECTIVE CHANNEL"/>
    <property type="match status" value="1"/>
</dbReference>
<dbReference type="GO" id="GO:0008308">
    <property type="term" value="F:voltage-gated monoatomic anion channel activity"/>
    <property type="evidence" value="ECO:0007669"/>
    <property type="project" value="InterPro"/>
</dbReference>
<dbReference type="InterPro" id="IPR027246">
    <property type="entry name" value="Porin_Euk/Tom40"/>
</dbReference>
<comment type="caution">
    <text evidence="2">The sequence shown here is derived from an EMBL/GenBank/DDBJ whole genome shotgun (WGS) entry which is preliminary data.</text>
</comment>